<evidence type="ECO:0008006" key="3">
    <source>
        <dbReference type="Google" id="ProtNLM"/>
    </source>
</evidence>
<sequence length="53" mass="5962">MDEPNRSVGVGEDVLLGRCERCEWSVTAGSHSAVVVAYQDHLRERHPEAWLRG</sequence>
<dbReference type="PATRIC" id="fig|1008153.3.peg.1955"/>
<dbReference type="OrthoDB" id="258206at2157"/>
<reference evidence="1 2" key="1">
    <citation type="submission" date="2016-02" db="EMBL/GenBank/DDBJ databases">
        <title>Genome sequence of Halalkalicoccus paucihalophilus DSM 24557.</title>
        <authorList>
            <person name="Poehlein A."/>
            <person name="Daniel R."/>
        </authorList>
    </citation>
    <scope>NUCLEOTIDE SEQUENCE [LARGE SCALE GENOMIC DNA]</scope>
    <source>
        <strain evidence="1 2">DSM 24557</strain>
    </source>
</reference>
<dbReference type="AlphaFoldDB" id="A0A151AH98"/>
<dbReference type="EMBL" id="LTAZ01000004">
    <property type="protein sequence ID" value="KYH26817.1"/>
    <property type="molecule type" value="Genomic_DNA"/>
</dbReference>
<evidence type="ECO:0000313" key="1">
    <source>
        <dbReference type="EMBL" id="KYH26817.1"/>
    </source>
</evidence>
<dbReference type="RefSeq" id="WP_169802636.1">
    <property type="nucleotide sequence ID" value="NZ_LTAZ01000004.1"/>
</dbReference>
<accession>A0A151AH98</accession>
<protein>
    <recommendedName>
        <fullName evidence="3">DUF1059 domain-containing protein</fullName>
    </recommendedName>
</protein>
<organism evidence="1 2">
    <name type="scientific">Halalkalicoccus paucihalophilus</name>
    <dbReference type="NCBI Taxonomy" id="1008153"/>
    <lineage>
        <taxon>Archaea</taxon>
        <taxon>Methanobacteriati</taxon>
        <taxon>Methanobacteriota</taxon>
        <taxon>Stenosarchaea group</taxon>
        <taxon>Halobacteria</taxon>
        <taxon>Halobacteriales</taxon>
        <taxon>Halococcaceae</taxon>
        <taxon>Halalkalicoccus</taxon>
    </lineage>
</organism>
<comment type="caution">
    <text evidence="1">The sequence shown here is derived from an EMBL/GenBank/DDBJ whole genome shotgun (WGS) entry which is preliminary data.</text>
</comment>
<evidence type="ECO:0000313" key="2">
    <source>
        <dbReference type="Proteomes" id="UP000075321"/>
    </source>
</evidence>
<proteinExistence type="predicted"/>
<gene>
    <name evidence="1" type="ORF">HAPAU_19250</name>
</gene>
<keyword evidence="2" id="KW-1185">Reference proteome</keyword>
<dbReference type="Proteomes" id="UP000075321">
    <property type="component" value="Unassembled WGS sequence"/>
</dbReference>
<name>A0A151AH98_9EURY</name>